<proteinExistence type="predicted"/>
<name>A0A061IHC1_CRIGR</name>
<protein>
    <submittedName>
        <fullName evidence="1">Uncharacterized protein</fullName>
    </submittedName>
</protein>
<reference evidence="2" key="1">
    <citation type="journal article" date="2013" name="Nat. Biotechnol.">
        <title>Chinese hamster genome sequenced from sorted chromosomes.</title>
        <authorList>
            <person name="Brinkrolf K."/>
            <person name="Rupp O."/>
            <person name="Laux H."/>
            <person name="Kollin F."/>
            <person name="Ernst W."/>
            <person name="Linke B."/>
            <person name="Kofler R."/>
            <person name="Romand S."/>
            <person name="Hesse F."/>
            <person name="Budach W.E."/>
            <person name="Galosy S."/>
            <person name="Muller D."/>
            <person name="Noll T."/>
            <person name="Wienberg J."/>
            <person name="Jostock T."/>
            <person name="Leonard M."/>
            <person name="Grillari J."/>
            <person name="Tauch A."/>
            <person name="Goesmann A."/>
            <person name="Helk B."/>
            <person name="Mott J.E."/>
            <person name="Puhler A."/>
            <person name="Borth N."/>
        </authorList>
    </citation>
    <scope>NUCLEOTIDE SEQUENCE [LARGE SCALE GENOMIC DNA]</scope>
    <source>
        <strain evidence="2">17A/GY</strain>
    </source>
</reference>
<dbReference type="Proteomes" id="UP000030759">
    <property type="component" value="Unassembled WGS sequence"/>
</dbReference>
<gene>
    <name evidence="1" type="ORF">H671_1g3191</name>
</gene>
<dbReference type="EMBL" id="KE666132">
    <property type="protein sequence ID" value="ERE88271.1"/>
    <property type="molecule type" value="Genomic_DNA"/>
</dbReference>
<evidence type="ECO:0000313" key="1">
    <source>
        <dbReference type="EMBL" id="ERE88271.1"/>
    </source>
</evidence>
<sequence length="82" mass="9719">MEDWLVWENEQLKSRMRKLKRWFATVGSLHFRNLNDKELKDLYVKHGLLFHTVKLEPQFLQVPNPLELELESVVSCHMGAGN</sequence>
<dbReference type="AlphaFoldDB" id="A0A061IHC1"/>
<evidence type="ECO:0000313" key="2">
    <source>
        <dbReference type="Proteomes" id="UP000030759"/>
    </source>
</evidence>
<accession>A0A061IHC1</accession>
<organism evidence="1 2">
    <name type="scientific">Cricetulus griseus</name>
    <name type="common">Chinese hamster</name>
    <name type="synonym">Cricetulus barabensis griseus</name>
    <dbReference type="NCBI Taxonomy" id="10029"/>
    <lineage>
        <taxon>Eukaryota</taxon>
        <taxon>Metazoa</taxon>
        <taxon>Chordata</taxon>
        <taxon>Craniata</taxon>
        <taxon>Vertebrata</taxon>
        <taxon>Euteleostomi</taxon>
        <taxon>Mammalia</taxon>
        <taxon>Eutheria</taxon>
        <taxon>Euarchontoglires</taxon>
        <taxon>Glires</taxon>
        <taxon>Rodentia</taxon>
        <taxon>Myomorpha</taxon>
        <taxon>Muroidea</taxon>
        <taxon>Cricetidae</taxon>
        <taxon>Cricetinae</taxon>
        <taxon>Cricetulus</taxon>
    </lineage>
</organism>